<gene>
    <name evidence="1" type="ORF">HD842_002737</name>
</gene>
<evidence type="ECO:0000313" key="1">
    <source>
        <dbReference type="EMBL" id="MBB6134595.1"/>
    </source>
</evidence>
<accession>A0A7W9X159</accession>
<dbReference type="EMBL" id="JACHBX010000002">
    <property type="protein sequence ID" value="MBB6134595.1"/>
    <property type="molecule type" value="Genomic_DNA"/>
</dbReference>
<keyword evidence="2" id="KW-1185">Reference proteome</keyword>
<dbReference type="Proteomes" id="UP000540787">
    <property type="component" value="Unassembled WGS sequence"/>
</dbReference>
<comment type="caution">
    <text evidence="1">The sequence shown here is derived from an EMBL/GenBank/DDBJ whole genome shotgun (WGS) entry which is preliminary data.</text>
</comment>
<protein>
    <recommendedName>
        <fullName evidence="3">Lipoprotein</fullName>
    </recommendedName>
</protein>
<reference evidence="1 2" key="1">
    <citation type="submission" date="2020-08" db="EMBL/GenBank/DDBJ databases">
        <title>The Agave Microbiome: Exploring the role of microbial communities in plant adaptations to desert environments.</title>
        <authorList>
            <person name="Partida-Martinez L.P."/>
        </authorList>
    </citation>
    <scope>NUCLEOTIDE SEQUENCE [LARGE SCALE GENOMIC DNA]</scope>
    <source>
        <strain evidence="1 2">AT3.2</strain>
    </source>
</reference>
<name>A0A7W9X159_9BURK</name>
<evidence type="ECO:0000313" key="2">
    <source>
        <dbReference type="Proteomes" id="UP000540787"/>
    </source>
</evidence>
<proteinExistence type="predicted"/>
<organism evidence="1 2">
    <name type="scientific">Massilia aurea</name>
    <dbReference type="NCBI Taxonomy" id="373040"/>
    <lineage>
        <taxon>Bacteria</taxon>
        <taxon>Pseudomonadati</taxon>
        <taxon>Pseudomonadota</taxon>
        <taxon>Betaproteobacteria</taxon>
        <taxon>Burkholderiales</taxon>
        <taxon>Oxalobacteraceae</taxon>
        <taxon>Telluria group</taxon>
        <taxon>Massilia</taxon>
    </lineage>
</organism>
<sequence length="138" mass="15484">MRLPLIFLAPLLLSGCFIETSTYVIDLNTDHAITLKVEKDNFWTKEGTLRVVMSRLPDCQRQYELGSVWLADLQVELFGNGNNVYTLRADDQAWQIDTTTCSELKAPDPDAVTGLPLGIFTLDSDNKLSFEKPEADSK</sequence>
<dbReference type="PROSITE" id="PS51257">
    <property type="entry name" value="PROKAR_LIPOPROTEIN"/>
    <property type="match status" value="1"/>
</dbReference>
<dbReference type="RefSeq" id="WP_183555217.1">
    <property type="nucleotide sequence ID" value="NZ_JACHBX010000002.1"/>
</dbReference>
<evidence type="ECO:0008006" key="3">
    <source>
        <dbReference type="Google" id="ProtNLM"/>
    </source>
</evidence>
<dbReference type="AlphaFoldDB" id="A0A7W9X159"/>